<dbReference type="Pfam" id="PF04082">
    <property type="entry name" value="Fungal_trans"/>
    <property type="match status" value="1"/>
</dbReference>
<name>A0ABR3UXU0_9PLEO</name>
<keyword evidence="4" id="KW-0804">Transcription</keyword>
<reference evidence="7 8" key="1">
    <citation type="submission" date="2024-09" db="EMBL/GenBank/DDBJ databases">
        <title>T2T genomes of carrot and Alternaria dauci and their utility for understanding host-pathogen interaction during carrot leaf blight disease.</title>
        <authorList>
            <person name="Liu W."/>
            <person name="Xu S."/>
            <person name="Ou C."/>
            <person name="Liu X."/>
            <person name="Zhuang F."/>
            <person name="Deng X.W."/>
        </authorList>
    </citation>
    <scope>NUCLEOTIDE SEQUENCE [LARGE SCALE GENOMIC DNA]</scope>
    <source>
        <strain evidence="7 8">A2016</strain>
    </source>
</reference>
<dbReference type="InterPro" id="IPR001138">
    <property type="entry name" value="Zn2Cys6_DnaBD"/>
</dbReference>
<dbReference type="Gene3D" id="4.10.240.10">
    <property type="entry name" value="Zn(2)-C6 fungal-type DNA-binding domain"/>
    <property type="match status" value="1"/>
</dbReference>
<dbReference type="PROSITE" id="PS50048">
    <property type="entry name" value="ZN2_CY6_FUNGAL_2"/>
    <property type="match status" value="1"/>
</dbReference>
<dbReference type="InterPro" id="IPR051127">
    <property type="entry name" value="Fungal_SecMet_Regulators"/>
</dbReference>
<comment type="caution">
    <text evidence="7">The sequence shown here is derived from an EMBL/GenBank/DDBJ whole genome shotgun (WGS) entry which is preliminary data.</text>
</comment>
<evidence type="ECO:0000256" key="5">
    <source>
        <dbReference type="ARBA" id="ARBA00023242"/>
    </source>
</evidence>
<dbReference type="GeneID" id="96081801"/>
<dbReference type="SMART" id="SM00906">
    <property type="entry name" value="Fungal_trans"/>
    <property type="match status" value="1"/>
</dbReference>
<gene>
    <name evidence="7" type="ORF">ACET3X_001479</name>
</gene>
<keyword evidence="2" id="KW-0805">Transcription regulation</keyword>
<evidence type="ECO:0000259" key="6">
    <source>
        <dbReference type="PROSITE" id="PS50048"/>
    </source>
</evidence>
<protein>
    <recommendedName>
        <fullName evidence="6">Zn(2)-C6 fungal-type domain-containing protein</fullName>
    </recommendedName>
</protein>
<dbReference type="Pfam" id="PF00172">
    <property type="entry name" value="Zn_clus"/>
    <property type="match status" value="1"/>
</dbReference>
<feature type="domain" description="Zn(2)-C6 fungal-type" evidence="6">
    <location>
        <begin position="16"/>
        <end position="46"/>
    </location>
</feature>
<dbReference type="RefSeq" id="XP_069311721.1">
    <property type="nucleotide sequence ID" value="XM_069446774.1"/>
</dbReference>
<dbReference type="InterPro" id="IPR007219">
    <property type="entry name" value="XnlR_reg_dom"/>
</dbReference>
<dbReference type="SMART" id="SM00066">
    <property type="entry name" value="GAL4"/>
    <property type="match status" value="1"/>
</dbReference>
<dbReference type="SUPFAM" id="SSF57701">
    <property type="entry name" value="Zn2/Cys6 DNA-binding domain"/>
    <property type="match status" value="1"/>
</dbReference>
<dbReference type="CDD" id="cd12148">
    <property type="entry name" value="fungal_TF_MHR"/>
    <property type="match status" value="1"/>
</dbReference>
<keyword evidence="5" id="KW-0539">Nucleus</keyword>
<evidence type="ECO:0000313" key="7">
    <source>
        <dbReference type="EMBL" id="KAL1801137.1"/>
    </source>
</evidence>
<dbReference type="EMBL" id="JBHGVX010000001">
    <property type="protein sequence ID" value="KAL1801137.1"/>
    <property type="molecule type" value="Genomic_DNA"/>
</dbReference>
<evidence type="ECO:0000256" key="2">
    <source>
        <dbReference type="ARBA" id="ARBA00023015"/>
    </source>
</evidence>
<proteinExistence type="predicted"/>
<evidence type="ECO:0000313" key="8">
    <source>
        <dbReference type="Proteomes" id="UP001578633"/>
    </source>
</evidence>
<keyword evidence="8" id="KW-1185">Reference proteome</keyword>
<keyword evidence="1" id="KW-0479">Metal-binding</keyword>
<evidence type="ECO:0000256" key="3">
    <source>
        <dbReference type="ARBA" id="ARBA00023125"/>
    </source>
</evidence>
<dbReference type="PANTHER" id="PTHR47424">
    <property type="entry name" value="REGULATORY PROTEIN GAL4"/>
    <property type="match status" value="1"/>
</dbReference>
<dbReference type="InterPro" id="IPR036864">
    <property type="entry name" value="Zn2-C6_fun-type_DNA-bd_sf"/>
</dbReference>
<organism evidence="7 8">
    <name type="scientific">Alternaria dauci</name>
    <dbReference type="NCBI Taxonomy" id="48095"/>
    <lineage>
        <taxon>Eukaryota</taxon>
        <taxon>Fungi</taxon>
        <taxon>Dikarya</taxon>
        <taxon>Ascomycota</taxon>
        <taxon>Pezizomycotina</taxon>
        <taxon>Dothideomycetes</taxon>
        <taxon>Pleosporomycetidae</taxon>
        <taxon>Pleosporales</taxon>
        <taxon>Pleosporineae</taxon>
        <taxon>Pleosporaceae</taxon>
        <taxon>Alternaria</taxon>
        <taxon>Alternaria sect. Porri</taxon>
    </lineage>
</organism>
<dbReference type="PANTHER" id="PTHR47424:SF3">
    <property type="entry name" value="REGULATORY PROTEIN GAL4"/>
    <property type="match status" value="1"/>
</dbReference>
<evidence type="ECO:0000256" key="4">
    <source>
        <dbReference type="ARBA" id="ARBA00023163"/>
    </source>
</evidence>
<evidence type="ECO:0000256" key="1">
    <source>
        <dbReference type="ARBA" id="ARBA00022723"/>
    </source>
</evidence>
<dbReference type="PROSITE" id="PS00463">
    <property type="entry name" value="ZN2_CY6_FUNGAL_1"/>
    <property type="match status" value="1"/>
</dbReference>
<dbReference type="CDD" id="cd00067">
    <property type="entry name" value="GAL4"/>
    <property type="match status" value="1"/>
</dbReference>
<sequence length="667" mass="74415">MPPPNRLSIRKRVALACAPCRSRKTRCDGLRPSCSTCLELSLQCQYQRLPSPQRKNPTYAQLAKRVKELESQLLLTSAPSAPSLESGNEELNSHDESAVDLLATNAFDESPQQDIGYFGPTSNHALFRILTSALTQRLPILCRSPRQNIAVSSSRFLNQQQLDASKQHLKPSLQHMLTNQEHKGHLVSSSDQDLQSLVNHFFEAQGSVFPYVDRTVLGLGEDRSFLVPFENSSNTKKALLNIIGAHAALTKSSPDAEIFYRRTLVLLDGLPLRGSGLEFVQAVLLLCTFQQNTQRSIASWTYHAIAVKASFQMGLHALTLYDGKDPGHCEILQRVWLGVIIQDSALSMALGRPRLIFPPHARIPHRQMSLLGHTNSAIYFYQLAELTKVRASILEAIEDHHFGSSQSITIQEILPQRLQHICTLEQWKRTLPPASALATYAEVALWSPPLFSSNRFRILLTIHYHVTVLLINRPVLEAIAGRELGDDQFHWCTGEILLALQNDFASATELVDMISYIAKTCPGFFDNNAIWWTCNYYVFTAALHLFAILLASCQSDSTVLDRLPDSLEIRKAVVSSLQTLETIERCSLMSRKGRQCLQKFLHVLETFVLHAASAPNDILYNDPMLTGTFDDILAQFVAEPACDFVLQSSQLGYLDSDMGFLSSSLSG</sequence>
<accession>A0ABR3UXU0</accession>
<dbReference type="Proteomes" id="UP001578633">
    <property type="component" value="Chromosome 1"/>
</dbReference>
<keyword evidence="3" id="KW-0238">DNA-binding</keyword>